<evidence type="ECO:0000259" key="4">
    <source>
        <dbReference type="Pfam" id="PF18052"/>
    </source>
</evidence>
<dbReference type="Gene3D" id="1.20.5.4130">
    <property type="match status" value="1"/>
</dbReference>
<reference evidence="6 7" key="1">
    <citation type="submission" date="2020-10" db="EMBL/GenBank/DDBJ databases">
        <title>Plant Genome Project.</title>
        <authorList>
            <person name="Zhang R.-G."/>
        </authorList>
    </citation>
    <scope>NUCLEOTIDE SEQUENCE [LARGE SCALE GENOMIC DNA]</scope>
    <source>
        <strain evidence="6">FAFU-HL-1</strain>
        <tissue evidence="6">Leaf</tissue>
    </source>
</reference>
<sequence>MEEILTRVSSKAAEGIRFAWGLEGHLQDLIQSLTMIKVVLQDAARRPVTDDSLKFWLEMLQDVAYDAEDVPDEFAYEVLRKDQQKDSFLYSSEVLIGREEDVSKVMKLLIGSIDQQHVLSAVSIVEVETRELHTVFSVVDVLSRSWKFKSLRILKSRRSSYQIQLSDEDNEDVLKGLQPHSGIRSITVEGYTGGNFPSWMSLLQLNNLMELRLKDCSK</sequence>
<dbReference type="EMBL" id="JADGMS010000005">
    <property type="protein sequence ID" value="KAF9681479.1"/>
    <property type="molecule type" value="Genomic_DNA"/>
</dbReference>
<feature type="domain" description="Disease resistance N-terminal" evidence="4">
    <location>
        <begin position="2"/>
        <end position="86"/>
    </location>
</feature>
<organism evidence="6 7">
    <name type="scientific">Salix dunnii</name>
    <dbReference type="NCBI Taxonomy" id="1413687"/>
    <lineage>
        <taxon>Eukaryota</taxon>
        <taxon>Viridiplantae</taxon>
        <taxon>Streptophyta</taxon>
        <taxon>Embryophyta</taxon>
        <taxon>Tracheophyta</taxon>
        <taxon>Spermatophyta</taxon>
        <taxon>Magnoliopsida</taxon>
        <taxon>eudicotyledons</taxon>
        <taxon>Gunneridae</taxon>
        <taxon>Pentapetalae</taxon>
        <taxon>rosids</taxon>
        <taxon>fabids</taxon>
        <taxon>Malpighiales</taxon>
        <taxon>Salicaceae</taxon>
        <taxon>Saliceae</taxon>
        <taxon>Salix</taxon>
    </lineage>
</organism>
<keyword evidence="1" id="KW-0677">Repeat</keyword>
<accession>A0A835KAT6</accession>
<dbReference type="OrthoDB" id="1933539at2759"/>
<keyword evidence="2" id="KW-0547">Nucleotide-binding</keyword>
<dbReference type="Proteomes" id="UP000657918">
    <property type="component" value="Unassembled WGS sequence"/>
</dbReference>
<evidence type="ECO:0000256" key="2">
    <source>
        <dbReference type="ARBA" id="ARBA00022741"/>
    </source>
</evidence>
<keyword evidence="7" id="KW-1185">Reference proteome</keyword>
<evidence type="ECO:0000313" key="7">
    <source>
        <dbReference type="Proteomes" id="UP000657918"/>
    </source>
</evidence>
<dbReference type="InterPro" id="IPR056789">
    <property type="entry name" value="LRR_R13L1-DRL21"/>
</dbReference>
<dbReference type="Pfam" id="PF18052">
    <property type="entry name" value="Rx_N"/>
    <property type="match status" value="1"/>
</dbReference>
<dbReference type="InterPro" id="IPR041118">
    <property type="entry name" value="Rx_N"/>
</dbReference>
<evidence type="ECO:0000313" key="6">
    <source>
        <dbReference type="EMBL" id="KAF9681479.1"/>
    </source>
</evidence>
<evidence type="ECO:0000256" key="1">
    <source>
        <dbReference type="ARBA" id="ARBA00022737"/>
    </source>
</evidence>
<dbReference type="GO" id="GO:0000166">
    <property type="term" value="F:nucleotide binding"/>
    <property type="evidence" value="ECO:0007669"/>
    <property type="project" value="UniProtKB-KW"/>
</dbReference>
<feature type="domain" description="R13L1/DRL21-like LRR repeat region" evidence="5">
    <location>
        <begin position="159"/>
        <end position="217"/>
    </location>
</feature>
<proteinExistence type="predicted"/>
<name>A0A835KAT6_9ROSI</name>
<comment type="caution">
    <text evidence="6">The sequence shown here is derived from an EMBL/GenBank/DDBJ whole genome shotgun (WGS) entry which is preliminary data.</text>
</comment>
<protein>
    <recommendedName>
        <fullName evidence="8">Rx N-terminal domain-containing protein</fullName>
    </recommendedName>
</protein>
<dbReference type="Pfam" id="PF25019">
    <property type="entry name" value="LRR_R13L1-DRL21"/>
    <property type="match status" value="1"/>
</dbReference>
<gene>
    <name evidence="6" type="ORF">SADUNF_Sadunf05G0005700</name>
</gene>
<evidence type="ECO:0008006" key="8">
    <source>
        <dbReference type="Google" id="ProtNLM"/>
    </source>
</evidence>
<dbReference type="AlphaFoldDB" id="A0A835KAT6"/>
<keyword evidence="3" id="KW-0611">Plant defense</keyword>
<evidence type="ECO:0000259" key="5">
    <source>
        <dbReference type="Pfam" id="PF25019"/>
    </source>
</evidence>
<evidence type="ECO:0000256" key="3">
    <source>
        <dbReference type="ARBA" id="ARBA00022821"/>
    </source>
</evidence>
<dbReference type="GO" id="GO:0006952">
    <property type="term" value="P:defense response"/>
    <property type="evidence" value="ECO:0007669"/>
    <property type="project" value="UniProtKB-KW"/>
</dbReference>